<gene>
    <name evidence="8" type="ORF">FOE67_12410</name>
</gene>
<dbReference type="InterPro" id="IPR044152">
    <property type="entry name" value="YqjM-like"/>
</dbReference>
<dbReference type="Proteomes" id="UP000530234">
    <property type="component" value="Unassembled WGS sequence"/>
</dbReference>
<organism evidence="8 9">
    <name type="scientific">Streptomyces calidiresistens</name>
    <dbReference type="NCBI Taxonomy" id="1485586"/>
    <lineage>
        <taxon>Bacteria</taxon>
        <taxon>Bacillati</taxon>
        <taxon>Actinomycetota</taxon>
        <taxon>Actinomycetes</taxon>
        <taxon>Kitasatosporales</taxon>
        <taxon>Streptomycetaceae</taxon>
        <taxon>Streptomyces</taxon>
    </lineage>
</organism>
<dbReference type="EMBL" id="VKHS01000255">
    <property type="protein sequence ID" value="MBB0230290.1"/>
    <property type="molecule type" value="Genomic_DNA"/>
</dbReference>
<keyword evidence="9" id="KW-1185">Reference proteome</keyword>
<evidence type="ECO:0000256" key="1">
    <source>
        <dbReference type="ARBA" id="ARBA00001917"/>
    </source>
</evidence>
<dbReference type="AlphaFoldDB" id="A0A7W3T3J8"/>
<dbReference type="GO" id="GO:0003959">
    <property type="term" value="F:NADPH dehydrogenase activity"/>
    <property type="evidence" value="ECO:0007669"/>
    <property type="project" value="InterPro"/>
</dbReference>
<evidence type="ECO:0000256" key="2">
    <source>
        <dbReference type="ARBA" id="ARBA00022630"/>
    </source>
</evidence>
<dbReference type="GO" id="GO:0050661">
    <property type="term" value="F:NADP binding"/>
    <property type="evidence" value="ECO:0007669"/>
    <property type="project" value="InterPro"/>
</dbReference>
<feature type="domain" description="NADH:flavin oxidoreductase/NADH oxidase N-terminal" evidence="7">
    <location>
        <begin position="25"/>
        <end position="235"/>
    </location>
</feature>
<dbReference type="InterPro" id="IPR013785">
    <property type="entry name" value="Aldolase_TIM"/>
</dbReference>
<comment type="cofactor">
    <cofactor evidence="1">
        <name>FMN</name>
        <dbReference type="ChEBI" id="CHEBI:58210"/>
    </cofactor>
</comment>
<dbReference type="InterPro" id="IPR001155">
    <property type="entry name" value="OxRdtase_FMN_N"/>
</dbReference>
<dbReference type="SUPFAM" id="SSF51395">
    <property type="entry name" value="FMN-linked oxidoreductases"/>
    <property type="match status" value="1"/>
</dbReference>
<evidence type="ECO:0000256" key="3">
    <source>
        <dbReference type="ARBA" id="ARBA00022643"/>
    </source>
</evidence>
<dbReference type="GO" id="GO:0010181">
    <property type="term" value="F:FMN binding"/>
    <property type="evidence" value="ECO:0007669"/>
    <property type="project" value="InterPro"/>
</dbReference>
<evidence type="ECO:0000313" key="9">
    <source>
        <dbReference type="Proteomes" id="UP000530234"/>
    </source>
</evidence>
<dbReference type="Pfam" id="PF00724">
    <property type="entry name" value="Oxidored_FMN"/>
    <property type="match status" value="1"/>
</dbReference>
<sequence length="249" mass="26726">APVFTPSGLGPDGTPIGEAGPVPTTGDIEAVVTAFAEAAATARRLGFDGVELHGAHGYLIDSFLWEGTNRRTDAYGGDPVARTRFATEVIAAVREATSPDFPVVLRISQWKAVDYTARLAHSPAELESILAPLVEAGVDAVHASTRRYWEPEFEGSRLNLAGWVKKLTGLPVISVGSVGLDEVFTTAFTGGGARPTGIEQLVERLDEDEFDLIAVGRALLTDPEWAEKIRTGRTAEVRPFTRDDLTRLT</sequence>
<keyword evidence="2" id="KW-0285">Flavoprotein</keyword>
<keyword evidence="5" id="KW-0560">Oxidoreductase</keyword>
<evidence type="ECO:0000313" key="8">
    <source>
        <dbReference type="EMBL" id="MBB0230290.1"/>
    </source>
</evidence>
<protein>
    <submittedName>
        <fullName evidence="8">12-oxophytodienoate reductase</fullName>
    </submittedName>
</protein>
<name>A0A7W3T3J8_9ACTN</name>
<dbReference type="Gene3D" id="3.20.20.70">
    <property type="entry name" value="Aldolase class I"/>
    <property type="match status" value="1"/>
</dbReference>
<evidence type="ECO:0000259" key="7">
    <source>
        <dbReference type="Pfam" id="PF00724"/>
    </source>
</evidence>
<reference evidence="9" key="1">
    <citation type="submission" date="2019-10" db="EMBL/GenBank/DDBJ databases">
        <title>Streptomyces sp. nov., a novel actinobacterium isolated from alkaline environment.</title>
        <authorList>
            <person name="Golinska P."/>
        </authorList>
    </citation>
    <scope>NUCLEOTIDE SEQUENCE [LARGE SCALE GENOMIC DNA]</scope>
    <source>
        <strain evidence="9">DSM 42108</strain>
    </source>
</reference>
<feature type="region of interest" description="Disordered" evidence="6">
    <location>
        <begin position="1"/>
        <end position="23"/>
    </location>
</feature>
<dbReference type="PANTHER" id="PTHR43303">
    <property type="entry name" value="NADPH DEHYDROGENASE C23G7.10C-RELATED"/>
    <property type="match status" value="1"/>
</dbReference>
<accession>A0A7W3T3J8</accession>
<evidence type="ECO:0000256" key="6">
    <source>
        <dbReference type="SAM" id="MobiDB-lite"/>
    </source>
</evidence>
<feature type="non-terminal residue" evidence="8">
    <location>
        <position position="1"/>
    </location>
</feature>
<keyword evidence="3" id="KW-0288">FMN</keyword>
<comment type="caution">
    <text evidence="8">The sequence shown here is derived from an EMBL/GenBank/DDBJ whole genome shotgun (WGS) entry which is preliminary data.</text>
</comment>
<evidence type="ECO:0000256" key="4">
    <source>
        <dbReference type="ARBA" id="ARBA00022857"/>
    </source>
</evidence>
<evidence type="ECO:0000256" key="5">
    <source>
        <dbReference type="ARBA" id="ARBA00023002"/>
    </source>
</evidence>
<dbReference type="PANTHER" id="PTHR43303:SF4">
    <property type="entry name" value="NADPH DEHYDROGENASE C23G7.10C-RELATED"/>
    <property type="match status" value="1"/>
</dbReference>
<keyword evidence="4" id="KW-0521">NADP</keyword>
<proteinExistence type="predicted"/>